<protein>
    <submittedName>
        <fullName evidence="2">Uncharacterized protein</fullName>
    </submittedName>
</protein>
<dbReference type="AlphaFoldDB" id="A0A7Y8BUP6"/>
<comment type="caution">
    <text evidence="2">The sequence shown here is derived from an EMBL/GenBank/DDBJ whole genome shotgun (WGS) entry which is preliminary data.</text>
</comment>
<keyword evidence="1" id="KW-0812">Transmembrane</keyword>
<gene>
    <name evidence="2" type="ORF">HX830_30580</name>
</gene>
<feature type="transmembrane region" description="Helical" evidence="1">
    <location>
        <begin position="30"/>
        <end position="50"/>
    </location>
</feature>
<name>A0A7Y8BUP6_9PSED</name>
<sequence length="177" mass="20136">MRNHAPLKRNYKNPLKKALSESALDKGYKLAQTFALIVIPLIIAVAGWSAQRSISETGIRKDYVQMALKILQEPRTGGDDDIRKWAVEIIDVSAPIHFTSKAGDQLSAPAFRMLNSNKLLTPALEKRDKCPTVEITNLSEKDQEKLNTLQSLCERNYHDIFLIQEWNNLFTKNTQKQ</sequence>
<accession>A0A7Y8BUP6</accession>
<evidence type="ECO:0000313" key="3">
    <source>
        <dbReference type="Proteomes" id="UP000522864"/>
    </source>
</evidence>
<dbReference type="EMBL" id="JACAQA010000041">
    <property type="protein sequence ID" value="NWB89220.1"/>
    <property type="molecule type" value="Genomic_DNA"/>
</dbReference>
<reference evidence="2 3" key="1">
    <citation type="submission" date="2020-04" db="EMBL/GenBank/DDBJ databases">
        <title>Molecular characterization of pseudomonads from Agaricus bisporus reveal novel blotch 2 pathogens in Western Europe.</title>
        <authorList>
            <person name="Taparia T."/>
            <person name="Krijger M."/>
            <person name="Haynes E."/>
            <person name="Elpinstone J.G."/>
            <person name="Noble R."/>
            <person name="Van Der Wolf J."/>
        </authorList>
    </citation>
    <scope>NUCLEOTIDE SEQUENCE [LARGE SCALE GENOMIC DNA]</scope>
    <source>
        <strain evidence="2 3">G9001</strain>
    </source>
</reference>
<proteinExistence type="predicted"/>
<keyword evidence="1" id="KW-0472">Membrane</keyword>
<evidence type="ECO:0000313" key="2">
    <source>
        <dbReference type="EMBL" id="NWB89220.1"/>
    </source>
</evidence>
<keyword evidence="1" id="KW-1133">Transmembrane helix</keyword>
<organism evidence="2 3">
    <name type="scientific">Pseudomonas gingeri</name>
    <dbReference type="NCBI Taxonomy" id="117681"/>
    <lineage>
        <taxon>Bacteria</taxon>
        <taxon>Pseudomonadati</taxon>
        <taxon>Pseudomonadota</taxon>
        <taxon>Gammaproteobacteria</taxon>
        <taxon>Pseudomonadales</taxon>
        <taxon>Pseudomonadaceae</taxon>
        <taxon>Pseudomonas</taxon>
    </lineage>
</organism>
<dbReference type="RefSeq" id="WP_152741634.1">
    <property type="nucleotide sequence ID" value="NZ_JACAQA010000041.1"/>
</dbReference>
<evidence type="ECO:0000256" key="1">
    <source>
        <dbReference type="SAM" id="Phobius"/>
    </source>
</evidence>
<dbReference type="Proteomes" id="UP000522864">
    <property type="component" value="Unassembled WGS sequence"/>
</dbReference>